<accession>A0A318PVL4</accession>
<keyword evidence="3 6" id="KW-0812">Transmembrane</keyword>
<dbReference type="InterPro" id="IPR011701">
    <property type="entry name" value="MFS"/>
</dbReference>
<dbReference type="InterPro" id="IPR050189">
    <property type="entry name" value="MFS_Efflux_Transporters"/>
</dbReference>
<dbReference type="EMBL" id="NKUF01000040">
    <property type="protein sequence ID" value="PYD62306.1"/>
    <property type="molecule type" value="Genomic_DNA"/>
</dbReference>
<evidence type="ECO:0000256" key="5">
    <source>
        <dbReference type="ARBA" id="ARBA00023136"/>
    </source>
</evidence>
<feature type="transmembrane region" description="Helical" evidence="6">
    <location>
        <begin position="271"/>
        <end position="289"/>
    </location>
</feature>
<dbReference type="AlphaFoldDB" id="A0A318PVL4"/>
<keyword evidence="5 6" id="KW-0472">Membrane</keyword>
<dbReference type="OrthoDB" id="5869542at2"/>
<dbReference type="GO" id="GO:0005886">
    <property type="term" value="C:plasma membrane"/>
    <property type="evidence" value="ECO:0007669"/>
    <property type="project" value="UniProtKB-SubCell"/>
</dbReference>
<dbReference type="PANTHER" id="PTHR43124">
    <property type="entry name" value="PURINE EFFLUX PUMP PBUE"/>
    <property type="match status" value="1"/>
</dbReference>
<comment type="subcellular location">
    <subcellularLocation>
        <location evidence="1">Cell membrane</location>
        <topology evidence="1">Multi-pass membrane protein</topology>
    </subcellularLocation>
</comment>
<sequence>MTRVTPAVPSLQIAAIVALSAVGAIMPLGAPAMAGVLMKDFNLSPVQTGTYFTIELGCGSLASLPALWWLPRVSMRRALYAAVVLYILANVASYMTHDYHVLLLCRAIGSLGMGTIMVLTMTLAGHMARKEFVFGLWVSGQLLLSAIVIMLFPWLDVHGGIGAIYLSVAFLMLLAGLLAPAFPDIPVPERTKPTTILQAGSRTGSVMRIMGVLLFYLAIGGIWTFMERIGAQANPNPVGVDAALAIAALFGIAGGMTASFASMRLKGAGRLMLGGYAVLAVSLCMLLNAPASARFVMAAVLFKFAWTFTVPFVLGRVAQANASRLTMALVNLTIGGGFAFGPPISGYVIEAAGMTPLLLLAGAALIVSFLFICNPAMQGRRQEYTA</sequence>
<feature type="transmembrane region" description="Helical" evidence="6">
    <location>
        <begin position="50"/>
        <end position="70"/>
    </location>
</feature>
<reference evidence="7 8" key="1">
    <citation type="submission" date="2017-07" db="EMBL/GenBank/DDBJ databases">
        <title>A draft genome sequence of Gluconacetobacter entanii LTH 4560.</title>
        <authorList>
            <person name="Skraban J."/>
            <person name="Cleenwerck I."/>
            <person name="Vandamme P."/>
            <person name="Trcek J."/>
        </authorList>
    </citation>
    <scope>NUCLEOTIDE SEQUENCE [LARGE SCALE GENOMIC DNA]</scope>
    <source>
        <strain evidence="7 8">LTH 4560</strain>
    </source>
</reference>
<organism evidence="7 8">
    <name type="scientific">Gluconacetobacter entanii</name>
    <dbReference type="NCBI Taxonomy" id="108528"/>
    <lineage>
        <taxon>Bacteria</taxon>
        <taxon>Pseudomonadati</taxon>
        <taxon>Pseudomonadota</taxon>
        <taxon>Alphaproteobacteria</taxon>
        <taxon>Acetobacterales</taxon>
        <taxon>Acetobacteraceae</taxon>
        <taxon>Gluconacetobacter</taxon>
    </lineage>
</organism>
<feature type="transmembrane region" description="Helical" evidence="6">
    <location>
        <begin position="206"/>
        <end position="226"/>
    </location>
</feature>
<keyword evidence="4 6" id="KW-1133">Transmembrane helix</keyword>
<feature type="transmembrane region" description="Helical" evidence="6">
    <location>
        <begin position="326"/>
        <end position="349"/>
    </location>
</feature>
<dbReference type="RefSeq" id="WP_110914393.1">
    <property type="nucleotide sequence ID" value="NZ_NKUF01000040.1"/>
</dbReference>
<evidence type="ECO:0000313" key="8">
    <source>
        <dbReference type="Proteomes" id="UP000248301"/>
    </source>
</evidence>
<dbReference type="PANTHER" id="PTHR43124:SF10">
    <property type="entry name" value="PURINE EFFLUX PUMP PBUE"/>
    <property type="match status" value="1"/>
</dbReference>
<evidence type="ECO:0000256" key="1">
    <source>
        <dbReference type="ARBA" id="ARBA00004651"/>
    </source>
</evidence>
<dbReference type="GO" id="GO:0022857">
    <property type="term" value="F:transmembrane transporter activity"/>
    <property type="evidence" value="ECO:0007669"/>
    <property type="project" value="InterPro"/>
</dbReference>
<feature type="transmembrane region" description="Helical" evidence="6">
    <location>
        <begin position="355"/>
        <end position="373"/>
    </location>
</feature>
<name>A0A318PVL4_9PROT</name>
<dbReference type="Proteomes" id="UP000248301">
    <property type="component" value="Unassembled WGS sequence"/>
</dbReference>
<evidence type="ECO:0000313" key="7">
    <source>
        <dbReference type="EMBL" id="PYD62306.1"/>
    </source>
</evidence>
<protein>
    <submittedName>
        <fullName evidence="7">MFS transporter</fullName>
    </submittedName>
</protein>
<dbReference type="Gene3D" id="1.20.1250.20">
    <property type="entry name" value="MFS general substrate transporter like domains"/>
    <property type="match status" value="2"/>
</dbReference>
<evidence type="ECO:0000256" key="3">
    <source>
        <dbReference type="ARBA" id="ARBA00022692"/>
    </source>
</evidence>
<feature type="transmembrane region" description="Helical" evidence="6">
    <location>
        <begin position="161"/>
        <end position="185"/>
    </location>
</feature>
<feature type="transmembrane region" description="Helical" evidence="6">
    <location>
        <begin position="295"/>
        <end position="314"/>
    </location>
</feature>
<dbReference type="InterPro" id="IPR036259">
    <property type="entry name" value="MFS_trans_sf"/>
</dbReference>
<feature type="transmembrane region" description="Helical" evidence="6">
    <location>
        <begin position="238"/>
        <end position="259"/>
    </location>
</feature>
<feature type="transmembrane region" description="Helical" evidence="6">
    <location>
        <begin position="132"/>
        <end position="155"/>
    </location>
</feature>
<gene>
    <name evidence="7" type="ORF">CFR72_13240</name>
</gene>
<proteinExistence type="predicted"/>
<keyword evidence="2" id="KW-1003">Cell membrane</keyword>
<evidence type="ECO:0000256" key="6">
    <source>
        <dbReference type="SAM" id="Phobius"/>
    </source>
</evidence>
<comment type="caution">
    <text evidence="7">The sequence shown here is derived from an EMBL/GenBank/DDBJ whole genome shotgun (WGS) entry which is preliminary data.</text>
</comment>
<evidence type="ECO:0000256" key="2">
    <source>
        <dbReference type="ARBA" id="ARBA00022475"/>
    </source>
</evidence>
<evidence type="ECO:0000256" key="4">
    <source>
        <dbReference type="ARBA" id="ARBA00022989"/>
    </source>
</evidence>
<dbReference type="SUPFAM" id="SSF103473">
    <property type="entry name" value="MFS general substrate transporter"/>
    <property type="match status" value="1"/>
</dbReference>
<feature type="transmembrane region" description="Helical" evidence="6">
    <location>
        <begin position="101"/>
        <end position="120"/>
    </location>
</feature>
<dbReference type="Pfam" id="PF07690">
    <property type="entry name" value="MFS_1"/>
    <property type="match status" value="1"/>
</dbReference>
<feature type="transmembrane region" description="Helical" evidence="6">
    <location>
        <begin position="77"/>
        <end position="95"/>
    </location>
</feature>